<proteinExistence type="inferred from homology"/>
<evidence type="ECO:0000259" key="9">
    <source>
        <dbReference type="PROSITE" id="PS50850"/>
    </source>
</evidence>
<evidence type="ECO:0000256" key="1">
    <source>
        <dbReference type="ARBA" id="ARBA00004651"/>
    </source>
</evidence>
<dbReference type="PANTHER" id="PTHR23502">
    <property type="entry name" value="MAJOR FACILITATOR SUPERFAMILY"/>
    <property type="match status" value="1"/>
</dbReference>
<dbReference type="InterPro" id="IPR036259">
    <property type="entry name" value="MFS_trans_sf"/>
</dbReference>
<dbReference type="CDD" id="cd17320">
    <property type="entry name" value="MFS_MdfA_MDR_like"/>
    <property type="match status" value="1"/>
</dbReference>
<evidence type="ECO:0000256" key="6">
    <source>
        <dbReference type="ARBA" id="ARBA00022989"/>
    </source>
</evidence>
<organism evidence="10 11">
    <name type="scientific">Roseibium denhamense</name>
    <dbReference type="NCBI Taxonomy" id="76305"/>
    <lineage>
        <taxon>Bacteria</taxon>
        <taxon>Pseudomonadati</taxon>
        <taxon>Pseudomonadota</taxon>
        <taxon>Alphaproteobacteria</taxon>
        <taxon>Hyphomicrobiales</taxon>
        <taxon>Stappiaceae</taxon>
        <taxon>Roseibium</taxon>
    </lineage>
</organism>
<feature type="transmembrane region" description="Helical" evidence="8">
    <location>
        <begin position="171"/>
        <end position="190"/>
    </location>
</feature>
<feature type="transmembrane region" description="Helical" evidence="8">
    <location>
        <begin position="242"/>
        <end position="267"/>
    </location>
</feature>
<comment type="caution">
    <text evidence="10">The sequence shown here is derived from an EMBL/GenBank/DDBJ whole genome shotgun (WGS) entry which is preliminary data.</text>
</comment>
<evidence type="ECO:0000313" key="10">
    <source>
        <dbReference type="EMBL" id="SMP16604.1"/>
    </source>
</evidence>
<dbReference type="SUPFAM" id="SSF103473">
    <property type="entry name" value="MFS general substrate transporter"/>
    <property type="match status" value="1"/>
</dbReference>
<dbReference type="NCBIfam" id="TIGR00710">
    <property type="entry name" value="efflux_Bcr_CflA"/>
    <property type="match status" value="1"/>
</dbReference>
<evidence type="ECO:0000313" key="11">
    <source>
        <dbReference type="Proteomes" id="UP001157914"/>
    </source>
</evidence>
<evidence type="ECO:0000256" key="7">
    <source>
        <dbReference type="ARBA" id="ARBA00023136"/>
    </source>
</evidence>
<keyword evidence="4" id="KW-1003">Cell membrane</keyword>
<evidence type="ECO:0000256" key="4">
    <source>
        <dbReference type="ARBA" id="ARBA00022475"/>
    </source>
</evidence>
<dbReference type="PANTHER" id="PTHR23502:SF132">
    <property type="entry name" value="POLYAMINE TRANSPORTER 2-RELATED"/>
    <property type="match status" value="1"/>
</dbReference>
<evidence type="ECO:0000256" key="8">
    <source>
        <dbReference type="RuleBase" id="RU365088"/>
    </source>
</evidence>
<dbReference type="EMBL" id="FXTT01000002">
    <property type="protein sequence ID" value="SMP16604.1"/>
    <property type="molecule type" value="Genomic_DNA"/>
</dbReference>
<dbReference type="Proteomes" id="UP001157914">
    <property type="component" value="Unassembled WGS sequence"/>
</dbReference>
<feature type="transmembrane region" description="Helical" evidence="8">
    <location>
        <begin position="376"/>
        <end position="399"/>
    </location>
</feature>
<keyword evidence="3 8" id="KW-0813">Transport</keyword>
<keyword evidence="11" id="KW-1185">Reference proteome</keyword>
<protein>
    <recommendedName>
        <fullName evidence="8">Bcr/CflA family efflux transporter</fullName>
    </recommendedName>
</protein>
<dbReference type="Pfam" id="PF07690">
    <property type="entry name" value="MFS_1"/>
    <property type="match status" value="1"/>
</dbReference>
<feature type="transmembrane region" description="Helical" evidence="8">
    <location>
        <begin position="217"/>
        <end position="236"/>
    </location>
</feature>
<comment type="similarity">
    <text evidence="2 8">Belongs to the major facilitator superfamily. Bcr/CmlA family.</text>
</comment>
<evidence type="ECO:0000256" key="5">
    <source>
        <dbReference type="ARBA" id="ARBA00022692"/>
    </source>
</evidence>
<sequence>MALDDVRPSISGSKPSILVLIVVSSVTMAAMQIYLPSINGMLTEFSATANEFQWTLSAYLIAIAISQLIWGPLSDQFGRKPIIVLGMALFVLGTLMCVLATTVESLMIARVIQAAGGCTGLVLGRAMVRDIYGPAQSASMIGYLTMGVTVMPLVAPAIGGLLDPYFGWQGGFYLMLGLGFAALWASIVGLPETHFSRREAGPGEIIRSYVQLTRERLYWCYALTVGFSAFTFFAYLGGAPVVASQILSVSPAGLGGYMTFVALGYFGGNFLSGRYTQRFGMVPMILAGSGLGLFAIALVAAFTLAGALSPLTLFVPMAILGLGNGLCVPSGFAGAVSVRPDLAGAASGLTASLQMSLGAVAGTLVAAAFAGGLMQASAWAMLAVMALGMGLSLFFALLIRPVTARVSSIVAAE</sequence>
<evidence type="ECO:0000256" key="3">
    <source>
        <dbReference type="ARBA" id="ARBA00022448"/>
    </source>
</evidence>
<dbReference type="InterPro" id="IPR004812">
    <property type="entry name" value="Efflux_drug-R_Bcr/CmlA"/>
</dbReference>
<feature type="transmembrane region" description="Helical" evidence="8">
    <location>
        <begin position="279"/>
        <end position="307"/>
    </location>
</feature>
<dbReference type="InterPro" id="IPR020846">
    <property type="entry name" value="MFS_dom"/>
</dbReference>
<dbReference type="RefSeq" id="WP_155194788.1">
    <property type="nucleotide sequence ID" value="NZ_BAAAEA010000003.1"/>
</dbReference>
<feature type="transmembrane region" description="Helical" evidence="8">
    <location>
        <begin position="54"/>
        <end position="70"/>
    </location>
</feature>
<keyword evidence="8" id="KW-0997">Cell inner membrane</keyword>
<comment type="subcellular location">
    <subcellularLocation>
        <location evidence="8">Cell inner membrane</location>
        <topology evidence="8">Multi-pass membrane protein</topology>
    </subcellularLocation>
    <subcellularLocation>
        <location evidence="1">Cell membrane</location>
        <topology evidence="1">Multi-pass membrane protein</topology>
    </subcellularLocation>
</comment>
<feature type="transmembrane region" description="Helical" evidence="8">
    <location>
        <begin position="17"/>
        <end position="34"/>
    </location>
</feature>
<feature type="transmembrane region" description="Helical" evidence="8">
    <location>
        <begin position="140"/>
        <end position="159"/>
    </location>
</feature>
<reference evidence="10 11" key="1">
    <citation type="submission" date="2017-05" db="EMBL/GenBank/DDBJ databases">
        <authorList>
            <person name="Varghese N."/>
            <person name="Submissions S."/>
        </authorList>
    </citation>
    <scope>NUCLEOTIDE SEQUENCE [LARGE SCALE GENOMIC DNA]</scope>
    <source>
        <strain evidence="10 11">DSM 15949</strain>
    </source>
</reference>
<dbReference type="InterPro" id="IPR011701">
    <property type="entry name" value="MFS"/>
</dbReference>
<evidence type="ECO:0000256" key="2">
    <source>
        <dbReference type="ARBA" id="ARBA00006236"/>
    </source>
</evidence>
<keyword evidence="5 8" id="KW-0812">Transmembrane</keyword>
<feature type="transmembrane region" description="Helical" evidence="8">
    <location>
        <begin position="82"/>
        <end position="101"/>
    </location>
</feature>
<keyword evidence="6 8" id="KW-1133">Transmembrane helix</keyword>
<name>A0ABY1NRW7_9HYPH</name>
<feature type="transmembrane region" description="Helical" evidence="8">
    <location>
        <begin position="107"/>
        <end position="128"/>
    </location>
</feature>
<accession>A0ABY1NRW7</accession>
<dbReference type="PROSITE" id="PS50850">
    <property type="entry name" value="MFS"/>
    <property type="match status" value="1"/>
</dbReference>
<dbReference type="Gene3D" id="1.20.1720.10">
    <property type="entry name" value="Multidrug resistance protein D"/>
    <property type="match status" value="1"/>
</dbReference>
<feature type="transmembrane region" description="Helical" evidence="8">
    <location>
        <begin position="348"/>
        <end position="370"/>
    </location>
</feature>
<keyword evidence="7 8" id="KW-0472">Membrane</keyword>
<gene>
    <name evidence="10" type="ORF">SAMN06265374_1719</name>
</gene>
<feature type="domain" description="Major facilitator superfamily (MFS) profile" evidence="9">
    <location>
        <begin position="16"/>
        <end position="404"/>
    </location>
</feature>
<feature type="transmembrane region" description="Helical" evidence="8">
    <location>
        <begin position="313"/>
        <end position="336"/>
    </location>
</feature>